<organism evidence="3 4">
    <name type="scientific">Corynebacterium uterequi</name>
    <dbReference type="NCBI Taxonomy" id="1072256"/>
    <lineage>
        <taxon>Bacteria</taxon>
        <taxon>Bacillati</taxon>
        <taxon>Actinomycetota</taxon>
        <taxon>Actinomycetes</taxon>
        <taxon>Mycobacteriales</taxon>
        <taxon>Corynebacteriaceae</taxon>
        <taxon>Corynebacterium</taxon>
    </lineage>
</organism>
<dbReference type="Proteomes" id="UP000035548">
    <property type="component" value="Chromosome"/>
</dbReference>
<keyword evidence="2" id="KW-0812">Transmembrane</keyword>
<evidence type="ECO:0000256" key="1">
    <source>
        <dbReference type="SAM" id="MobiDB-lite"/>
    </source>
</evidence>
<sequence>MLPKSRILSAVLVGLGIALLVGGLVAPMLLKADGRLPLDLSATTWSITDQEAVTSAKFDPAGTEHTGPVTQQLHMEIQAPSTQDTATVRIGSTWVRDDAPSAKQGLLEAQTWSYVLDRVTGAPVSEATLTHTVGFPPVTVPMEGHWLKFPSNAQQTTYDLFDETLQRAYPAVFVDSEVRGDRTVYHYRQEIAPTSVHAVAPGMFTSREVPVADAEDSEEDAENAEGTEEETTEEAEPKTETLELYHAATRDVYVDQLTGIVVDADVSVRQFYGRSPREAVQTALDFSGSLDDARAAELMGAVSQVASTSEARYTRWATVGVGAIILAFGLLGAFGLGGSRRRTLDKVSPHTPTQYLPEGTVRTPEA</sequence>
<dbReference type="KEGG" id="cut:CUTER_01505"/>
<keyword evidence="2" id="KW-1133">Transmembrane helix</keyword>
<proteinExistence type="predicted"/>
<evidence type="ECO:0000313" key="3">
    <source>
        <dbReference type="EMBL" id="AKK10317.1"/>
    </source>
</evidence>
<dbReference type="EMBL" id="CP011546">
    <property type="protein sequence ID" value="AKK10317.1"/>
    <property type="molecule type" value="Genomic_DNA"/>
</dbReference>
<feature type="compositionally biased region" description="Acidic residues" evidence="1">
    <location>
        <begin position="213"/>
        <end position="234"/>
    </location>
</feature>
<gene>
    <name evidence="3" type="ORF">CUTER_01505</name>
</gene>
<feature type="region of interest" description="Disordered" evidence="1">
    <location>
        <begin position="210"/>
        <end position="239"/>
    </location>
</feature>
<evidence type="ECO:0000256" key="2">
    <source>
        <dbReference type="SAM" id="Phobius"/>
    </source>
</evidence>
<feature type="transmembrane region" description="Helical" evidence="2">
    <location>
        <begin position="316"/>
        <end position="336"/>
    </location>
</feature>
<dbReference type="PATRIC" id="fig|1072256.5.peg.289"/>
<dbReference type="Pfam" id="PF11271">
    <property type="entry name" value="PorA"/>
    <property type="match status" value="1"/>
</dbReference>
<dbReference type="InterPro" id="IPR021424">
    <property type="entry name" value="PorA"/>
</dbReference>
<feature type="region of interest" description="Disordered" evidence="1">
    <location>
        <begin position="345"/>
        <end position="366"/>
    </location>
</feature>
<reference evidence="4" key="2">
    <citation type="submission" date="2015-05" db="EMBL/GenBank/DDBJ databases">
        <title>Complete genome sequence of Corynebacterium uterequi DSM 45634, isolated from the uterus of a maiden mare.</title>
        <authorList>
            <person name="Ruckert C."/>
            <person name="Albersmeier A."/>
            <person name="Winkler A."/>
            <person name="Tauch A."/>
        </authorList>
    </citation>
    <scope>NUCLEOTIDE SEQUENCE [LARGE SCALE GENOMIC DNA]</scope>
    <source>
        <strain evidence="4">DSM 45634</strain>
    </source>
</reference>
<evidence type="ECO:0000313" key="4">
    <source>
        <dbReference type="Proteomes" id="UP000035548"/>
    </source>
</evidence>
<dbReference type="OrthoDB" id="153031at2"/>
<protein>
    <submittedName>
        <fullName evidence="3">Putative DUF3068 family protein</fullName>
    </submittedName>
</protein>
<keyword evidence="2" id="KW-0472">Membrane</keyword>
<keyword evidence="4" id="KW-1185">Reference proteome</keyword>
<name>A0A0G3HGQ7_9CORY</name>
<accession>A0A0G3HGQ7</accession>
<dbReference type="RefSeq" id="WP_052843968.1">
    <property type="nucleotide sequence ID" value="NZ_CP011546.1"/>
</dbReference>
<dbReference type="STRING" id="1072256.CUTER_01505"/>
<reference evidence="3 4" key="1">
    <citation type="journal article" date="2015" name="Genome Announc.">
        <title>Virulence Factor Genes Detected in the Complete Genome Sequence of Corynebacterium uterequi DSM 45634, Isolated from the Uterus of a Maiden Mare.</title>
        <authorList>
            <person name="Ruckert C."/>
            <person name="Kriete M."/>
            <person name="Jaenicke S."/>
            <person name="Winkler A."/>
            <person name="Tauch A."/>
        </authorList>
    </citation>
    <scope>NUCLEOTIDE SEQUENCE [LARGE SCALE GENOMIC DNA]</scope>
    <source>
        <strain evidence="3 4">DSM 45634</strain>
    </source>
</reference>
<feature type="transmembrane region" description="Helical" evidence="2">
    <location>
        <begin position="7"/>
        <end position="30"/>
    </location>
</feature>
<dbReference type="AlphaFoldDB" id="A0A0G3HGQ7"/>